<dbReference type="Proteomes" id="UP000250266">
    <property type="component" value="Unassembled WGS sequence"/>
</dbReference>
<feature type="domain" description="XLF-like coiled-coil region" evidence="10">
    <location>
        <begin position="128"/>
        <end position="179"/>
    </location>
</feature>
<dbReference type="Gene3D" id="2.170.210.10">
    <property type="entry name" value="DNA double-strand break repair and VJ recombination XRCC4, N-terminal"/>
    <property type="match status" value="1"/>
</dbReference>
<sequence>MERPIWIPLQISNSSRHVPQLLIKASFNADSYSIFVTDLCHIWSEELNKSEIVERASNTDTSIEVTRRDTSQLRLLLENIAKSLKDFQNVKRRLLHDNEDGLILRTTISLPEPLDALHWSIHLKCLTSDDLKRELILPLLASSYVQHQHVKSLISIIEHKDQAISKLLHELESSGIDLSAAFPSLSGARSTRKVIKQDYAAQHIPGLGAFDENKWRQTPISQEQIKASLAEVMQGLLPEPDMSTLRHLKERSGEQWWTHLQENLNFDDDVMPKLESSDVMEGVAASEGEEGDSEFQTQPTPPQLRILASASNNQQRECTTSVVPEQYIATDEDETTEDDDLDAPLSKLIPRVPPKNSHDDPGISLNIMHQVKNAQRVGSTEVNPKGKFTVGGPKPQKVKQLKAQSNPLPKHSLDQDTTDDETADEKAEPASPVSTTSGAAKPARVGFMIGGKLKAQGQSKSVTPIASTPPLARETVDRSISLVSNERLSENISIGGHGRSTKESTEARRAATPPESVEGQVERRRKELKRELEAKNDALAKKKLRKKF</sequence>
<protein>
    <recommendedName>
        <fullName evidence="7">Non-homologous end-joining factor 1</fullName>
    </recommendedName>
</protein>
<comment type="similarity">
    <text evidence="6">Belongs to the XRCC4-XLF family. XLF subfamily.</text>
</comment>
<keyword evidence="4" id="KW-0234">DNA repair</keyword>
<dbReference type="Pfam" id="PF09302">
    <property type="entry name" value="XLF"/>
    <property type="match status" value="1"/>
</dbReference>
<evidence type="ECO:0000313" key="11">
    <source>
        <dbReference type="EMBL" id="OCK83388.1"/>
    </source>
</evidence>
<feature type="domain" description="XLF-like N-terminal" evidence="9">
    <location>
        <begin position="6"/>
        <end position="124"/>
    </location>
</feature>
<keyword evidence="12" id="KW-1185">Reference proteome</keyword>
<evidence type="ECO:0000256" key="8">
    <source>
        <dbReference type="SAM" id="MobiDB-lite"/>
    </source>
</evidence>
<comment type="subcellular location">
    <subcellularLocation>
        <location evidence="1">Nucleus</location>
    </subcellularLocation>
</comment>
<evidence type="ECO:0000259" key="9">
    <source>
        <dbReference type="Pfam" id="PF09302"/>
    </source>
</evidence>
<proteinExistence type="inferred from homology"/>
<organism evidence="11 12">
    <name type="scientific">Lepidopterella palustris CBS 459.81</name>
    <dbReference type="NCBI Taxonomy" id="1314670"/>
    <lineage>
        <taxon>Eukaryota</taxon>
        <taxon>Fungi</taxon>
        <taxon>Dikarya</taxon>
        <taxon>Ascomycota</taxon>
        <taxon>Pezizomycotina</taxon>
        <taxon>Dothideomycetes</taxon>
        <taxon>Pleosporomycetidae</taxon>
        <taxon>Mytilinidiales</taxon>
        <taxon>Argynnaceae</taxon>
        <taxon>Lepidopterella</taxon>
    </lineage>
</organism>
<gene>
    <name evidence="11" type="ORF">K432DRAFT_414709</name>
</gene>
<dbReference type="GO" id="GO:0032807">
    <property type="term" value="C:DNA ligase IV complex"/>
    <property type="evidence" value="ECO:0007669"/>
    <property type="project" value="TreeGrafter"/>
</dbReference>
<keyword evidence="5" id="KW-0539">Nucleus</keyword>
<feature type="region of interest" description="Disordered" evidence="8">
    <location>
        <begin position="325"/>
        <end position="361"/>
    </location>
</feature>
<name>A0A8E2JI58_9PEZI</name>
<dbReference type="CDD" id="cd22285">
    <property type="entry name" value="HD_XLF_N"/>
    <property type="match status" value="1"/>
</dbReference>
<dbReference type="InterPro" id="IPR053829">
    <property type="entry name" value="XLF-like_CC"/>
</dbReference>
<dbReference type="PANTHER" id="PTHR32235:SF1">
    <property type="entry name" value="NON-HOMOLOGOUS END-JOINING FACTOR 1"/>
    <property type="match status" value="1"/>
</dbReference>
<accession>A0A8E2JI58</accession>
<evidence type="ECO:0000313" key="12">
    <source>
        <dbReference type="Proteomes" id="UP000250266"/>
    </source>
</evidence>
<dbReference type="InterPro" id="IPR052287">
    <property type="entry name" value="NHEJ_factor"/>
</dbReference>
<evidence type="ECO:0000256" key="2">
    <source>
        <dbReference type="ARBA" id="ARBA00022763"/>
    </source>
</evidence>
<evidence type="ECO:0000256" key="1">
    <source>
        <dbReference type="ARBA" id="ARBA00004123"/>
    </source>
</evidence>
<feature type="region of interest" description="Disordered" evidence="8">
    <location>
        <begin position="491"/>
        <end position="548"/>
    </location>
</feature>
<dbReference type="InterPro" id="IPR038051">
    <property type="entry name" value="XRCC4-like_N_sf"/>
</dbReference>
<dbReference type="Pfam" id="PF21928">
    <property type="entry name" value="XLF_CC"/>
    <property type="match status" value="1"/>
</dbReference>
<feature type="region of interest" description="Disordered" evidence="8">
    <location>
        <begin position="374"/>
        <end position="442"/>
    </location>
</feature>
<reference evidence="11 12" key="1">
    <citation type="journal article" date="2016" name="Nat. Commun.">
        <title>Ectomycorrhizal ecology is imprinted in the genome of the dominant symbiotic fungus Cenococcum geophilum.</title>
        <authorList>
            <consortium name="DOE Joint Genome Institute"/>
            <person name="Peter M."/>
            <person name="Kohler A."/>
            <person name="Ohm R.A."/>
            <person name="Kuo A."/>
            <person name="Krutzmann J."/>
            <person name="Morin E."/>
            <person name="Arend M."/>
            <person name="Barry K.W."/>
            <person name="Binder M."/>
            <person name="Choi C."/>
            <person name="Clum A."/>
            <person name="Copeland A."/>
            <person name="Grisel N."/>
            <person name="Haridas S."/>
            <person name="Kipfer T."/>
            <person name="LaButti K."/>
            <person name="Lindquist E."/>
            <person name="Lipzen A."/>
            <person name="Maire R."/>
            <person name="Meier B."/>
            <person name="Mihaltcheva S."/>
            <person name="Molinier V."/>
            <person name="Murat C."/>
            <person name="Poggeler S."/>
            <person name="Quandt C.A."/>
            <person name="Sperisen C."/>
            <person name="Tritt A."/>
            <person name="Tisserant E."/>
            <person name="Crous P.W."/>
            <person name="Henrissat B."/>
            <person name="Nehls U."/>
            <person name="Egli S."/>
            <person name="Spatafora J.W."/>
            <person name="Grigoriev I.V."/>
            <person name="Martin F.M."/>
        </authorList>
    </citation>
    <scope>NUCLEOTIDE SEQUENCE [LARGE SCALE GENOMIC DNA]</scope>
    <source>
        <strain evidence="11 12">CBS 459.81</strain>
    </source>
</reference>
<dbReference type="AlphaFoldDB" id="A0A8E2JI58"/>
<dbReference type="OrthoDB" id="2155935at2759"/>
<feature type="compositionally biased region" description="Basic and acidic residues" evidence="8">
    <location>
        <begin position="520"/>
        <end position="540"/>
    </location>
</feature>
<evidence type="ECO:0000256" key="3">
    <source>
        <dbReference type="ARBA" id="ARBA00023125"/>
    </source>
</evidence>
<keyword evidence="2" id="KW-0227">DNA damage</keyword>
<feature type="compositionally biased region" description="Basic and acidic residues" evidence="8">
    <location>
        <begin position="500"/>
        <end position="509"/>
    </location>
</feature>
<feature type="compositionally biased region" description="Acidic residues" evidence="8">
    <location>
        <begin position="330"/>
        <end position="342"/>
    </location>
</feature>
<evidence type="ECO:0000256" key="4">
    <source>
        <dbReference type="ARBA" id="ARBA00023204"/>
    </source>
</evidence>
<dbReference type="PANTHER" id="PTHR32235">
    <property type="entry name" value="NON-HOMOLOGOUS END-JOINING FACTOR 1"/>
    <property type="match status" value="1"/>
</dbReference>
<dbReference type="InterPro" id="IPR015381">
    <property type="entry name" value="XLF-like_N"/>
</dbReference>
<keyword evidence="3" id="KW-0238">DNA-binding</keyword>
<evidence type="ECO:0000256" key="7">
    <source>
        <dbReference type="ARBA" id="ARBA00044529"/>
    </source>
</evidence>
<evidence type="ECO:0000259" key="10">
    <source>
        <dbReference type="Pfam" id="PF21928"/>
    </source>
</evidence>
<evidence type="ECO:0000256" key="6">
    <source>
        <dbReference type="ARBA" id="ARBA00025747"/>
    </source>
</evidence>
<dbReference type="GO" id="GO:0006303">
    <property type="term" value="P:double-strand break repair via nonhomologous end joining"/>
    <property type="evidence" value="ECO:0007669"/>
    <property type="project" value="TreeGrafter"/>
</dbReference>
<dbReference type="EMBL" id="KV744862">
    <property type="protein sequence ID" value="OCK83388.1"/>
    <property type="molecule type" value="Genomic_DNA"/>
</dbReference>
<evidence type="ECO:0000256" key="5">
    <source>
        <dbReference type="ARBA" id="ARBA00023242"/>
    </source>
</evidence>
<dbReference type="GO" id="GO:0045027">
    <property type="term" value="F:DNA end binding"/>
    <property type="evidence" value="ECO:0007669"/>
    <property type="project" value="TreeGrafter"/>
</dbReference>